<proteinExistence type="predicted"/>
<dbReference type="InterPro" id="IPR003594">
    <property type="entry name" value="HATPase_dom"/>
</dbReference>
<keyword evidence="5 12" id="KW-0418">Kinase</keyword>
<dbReference type="InterPro" id="IPR001789">
    <property type="entry name" value="Sig_transdc_resp-reg_receiver"/>
</dbReference>
<dbReference type="InterPro" id="IPR011006">
    <property type="entry name" value="CheY-like_superfamily"/>
</dbReference>
<dbReference type="Gene3D" id="1.10.287.130">
    <property type="match status" value="1"/>
</dbReference>
<keyword evidence="3 9" id="KW-0597">Phosphoprotein</keyword>
<dbReference type="GO" id="GO:0000155">
    <property type="term" value="F:phosphorelay sensor kinase activity"/>
    <property type="evidence" value="ECO:0007669"/>
    <property type="project" value="InterPro"/>
</dbReference>
<dbReference type="FunFam" id="3.40.50.2300:FF:000018">
    <property type="entry name" value="DNA-binding transcriptional regulator NtrC"/>
    <property type="match status" value="1"/>
</dbReference>
<dbReference type="Pfam" id="PF00512">
    <property type="entry name" value="HisKA"/>
    <property type="match status" value="1"/>
</dbReference>
<keyword evidence="13" id="KW-1185">Reference proteome</keyword>
<feature type="modified residue" description="4-aspartylphosphate" evidence="9">
    <location>
        <position position="60"/>
    </location>
</feature>
<dbReference type="SUPFAM" id="SSF47384">
    <property type="entry name" value="Homodimeric domain of signal transducing histidine kinase"/>
    <property type="match status" value="1"/>
</dbReference>
<dbReference type="SUPFAM" id="SSF55874">
    <property type="entry name" value="ATPase domain of HSP90 chaperone/DNA topoisomerase II/histidine kinase"/>
    <property type="match status" value="1"/>
</dbReference>
<dbReference type="InterPro" id="IPR004358">
    <property type="entry name" value="Sig_transdc_His_kin-like_C"/>
</dbReference>
<dbReference type="CDD" id="cd00082">
    <property type="entry name" value="HisKA"/>
    <property type="match status" value="1"/>
</dbReference>
<organism evidence="12 13">
    <name type="scientific">Dictyobacter arantiisoli</name>
    <dbReference type="NCBI Taxonomy" id="2014874"/>
    <lineage>
        <taxon>Bacteria</taxon>
        <taxon>Bacillati</taxon>
        <taxon>Chloroflexota</taxon>
        <taxon>Ktedonobacteria</taxon>
        <taxon>Ktedonobacterales</taxon>
        <taxon>Dictyobacteraceae</taxon>
        <taxon>Dictyobacter</taxon>
    </lineage>
</organism>
<dbReference type="EMBL" id="BIXY01000160">
    <property type="protein sequence ID" value="GCF11867.1"/>
    <property type="molecule type" value="Genomic_DNA"/>
</dbReference>
<evidence type="ECO:0000256" key="4">
    <source>
        <dbReference type="ARBA" id="ARBA00022679"/>
    </source>
</evidence>
<dbReference type="SUPFAM" id="SSF52172">
    <property type="entry name" value="CheY-like"/>
    <property type="match status" value="1"/>
</dbReference>
<dbReference type="SMART" id="SM00387">
    <property type="entry name" value="HATPase_c"/>
    <property type="match status" value="1"/>
</dbReference>
<evidence type="ECO:0000256" key="5">
    <source>
        <dbReference type="ARBA" id="ARBA00022777"/>
    </source>
</evidence>
<evidence type="ECO:0000256" key="7">
    <source>
        <dbReference type="ARBA" id="ARBA00023015"/>
    </source>
</evidence>
<keyword evidence="6" id="KW-0902">Two-component regulatory system</keyword>
<feature type="domain" description="Histidine kinase" evidence="10">
    <location>
        <begin position="172"/>
        <end position="391"/>
    </location>
</feature>
<dbReference type="RefSeq" id="WP_149404657.1">
    <property type="nucleotide sequence ID" value="NZ_BIXY01000160.1"/>
</dbReference>
<dbReference type="InterPro" id="IPR036890">
    <property type="entry name" value="HATPase_C_sf"/>
</dbReference>
<dbReference type="InterPro" id="IPR005467">
    <property type="entry name" value="His_kinase_dom"/>
</dbReference>
<evidence type="ECO:0000313" key="13">
    <source>
        <dbReference type="Proteomes" id="UP000322530"/>
    </source>
</evidence>
<dbReference type="SMART" id="SM00448">
    <property type="entry name" value="REC"/>
    <property type="match status" value="1"/>
</dbReference>
<name>A0A5A5TKA5_9CHLR</name>
<gene>
    <name evidence="12" type="ORF">KDI_54310</name>
</gene>
<sequence length="416" mass="46208">MDEENNVSPILIVDDDPSLLQALPQVVDLRMKDVQVETAESAQQALALIKEHDYDAIVSDVKMPGMDGIELLTLIHEVRPDTPVVLITGHGDHGLAIKAIRGGAYDYILKPIDRDAFVNSLQRAMQTRQLRRKVTEQQLALALHAKTLERLVERRTSELVTANATKDKFLNIVSQELKSPLLNIKGMTQLMRRQLERGDATTMVHQGLVDMERSIARTELLIEDLLDISLMETNLFVLKRQRTDLVELCRTLLDEYTSRSILTLHGELIGAPLEADIDRNRFTQVMINLLSNARKFSSPGAPITITVQQSGYEVIVSVHDVGIGMPEEELPHIFEQFYRAPNVAVQSGARTGLGLGLFIAKKIVERHGGHIEVQTVPGQGSIFSIVLPLSVDPSSEQDAIIPEGAHTQAVWTITTH</sequence>
<dbReference type="Pfam" id="PF02518">
    <property type="entry name" value="HATPase_c"/>
    <property type="match status" value="1"/>
</dbReference>
<dbReference type="PANTHER" id="PTHR43547">
    <property type="entry name" value="TWO-COMPONENT HISTIDINE KINASE"/>
    <property type="match status" value="1"/>
</dbReference>
<dbReference type="Pfam" id="PF00072">
    <property type="entry name" value="Response_reg"/>
    <property type="match status" value="1"/>
</dbReference>
<dbReference type="AlphaFoldDB" id="A0A5A5TKA5"/>
<dbReference type="Gene3D" id="3.30.565.10">
    <property type="entry name" value="Histidine kinase-like ATPase, C-terminal domain"/>
    <property type="match status" value="1"/>
</dbReference>
<dbReference type="OrthoDB" id="9795133at2"/>
<evidence type="ECO:0000256" key="2">
    <source>
        <dbReference type="ARBA" id="ARBA00012438"/>
    </source>
</evidence>
<comment type="caution">
    <text evidence="12">The sequence shown here is derived from an EMBL/GenBank/DDBJ whole genome shotgun (WGS) entry which is preliminary data.</text>
</comment>
<keyword evidence="4" id="KW-0808">Transferase</keyword>
<evidence type="ECO:0000256" key="3">
    <source>
        <dbReference type="ARBA" id="ARBA00022553"/>
    </source>
</evidence>
<dbReference type="FunFam" id="3.30.565.10:FF:000006">
    <property type="entry name" value="Sensor histidine kinase WalK"/>
    <property type="match status" value="1"/>
</dbReference>
<dbReference type="PROSITE" id="PS50110">
    <property type="entry name" value="RESPONSE_REGULATORY"/>
    <property type="match status" value="1"/>
</dbReference>
<dbReference type="InterPro" id="IPR003661">
    <property type="entry name" value="HisK_dim/P_dom"/>
</dbReference>
<dbReference type="PROSITE" id="PS50109">
    <property type="entry name" value="HIS_KIN"/>
    <property type="match status" value="1"/>
</dbReference>
<evidence type="ECO:0000256" key="9">
    <source>
        <dbReference type="PROSITE-ProRule" id="PRU00169"/>
    </source>
</evidence>
<dbReference type="EC" id="2.7.13.3" evidence="2"/>
<keyword evidence="8" id="KW-0804">Transcription</keyword>
<keyword evidence="7" id="KW-0805">Transcription regulation</keyword>
<evidence type="ECO:0000256" key="6">
    <source>
        <dbReference type="ARBA" id="ARBA00023012"/>
    </source>
</evidence>
<comment type="catalytic activity">
    <reaction evidence="1">
        <text>ATP + protein L-histidine = ADP + protein N-phospho-L-histidine.</text>
        <dbReference type="EC" id="2.7.13.3"/>
    </reaction>
</comment>
<dbReference type="PANTHER" id="PTHR43547:SF2">
    <property type="entry name" value="HYBRID SIGNAL TRANSDUCTION HISTIDINE KINASE C"/>
    <property type="match status" value="1"/>
</dbReference>
<evidence type="ECO:0000259" key="11">
    <source>
        <dbReference type="PROSITE" id="PS50110"/>
    </source>
</evidence>
<accession>A0A5A5TKA5</accession>
<evidence type="ECO:0000313" key="12">
    <source>
        <dbReference type="EMBL" id="GCF11867.1"/>
    </source>
</evidence>
<protein>
    <recommendedName>
        <fullName evidence="2">histidine kinase</fullName>
        <ecNumber evidence="2">2.7.13.3</ecNumber>
    </recommendedName>
</protein>
<feature type="domain" description="Response regulatory" evidence="11">
    <location>
        <begin position="9"/>
        <end position="125"/>
    </location>
</feature>
<evidence type="ECO:0000259" key="10">
    <source>
        <dbReference type="PROSITE" id="PS50109"/>
    </source>
</evidence>
<dbReference type="CDD" id="cd00075">
    <property type="entry name" value="HATPase"/>
    <property type="match status" value="1"/>
</dbReference>
<dbReference type="SMART" id="SM00388">
    <property type="entry name" value="HisKA"/>
    <property type="match status" value="1"/>
</dbReference>
<reference evidence="12 13" key="1">
    <citation type="submission" date="2019-01" db="EMBL/GenBank/DDBJ databases">
        <title>Draft genome sequence of Dictyobacter sp. Uno17.</title>
        <authorList>
            <person name="Wang C.M."/>
            <person name="Zheng Y."/>
            <person name="Sakai Y."/>
            <person name="Abe K."/>
            <person name="Yokota A."/>
            <person name="Yabe S."/>
        </authorList>
    </citation>
    <scope>NUCLEOTIDE SEQUENCE [LARGE SCALE GENOMIC DNA]</scope>
    <source>
        <strain evidence="12 13">Uno17</strain>
    </source>
</reference>
<evidence type="ECO:0000256" key="8">
    <source>
        <dbReference type="ARBA" id="ARBA00023163"/>
    </source>
</evidence>
<dbReference type="PRINTS" id="PR00344">
    <property type="entry name" value="BCTRLSENSOR"/>
</dbReference>
<dbReference type="Gene3D" id="3.40.50.2300">
    <property type="match status" value="1"/>
</dbReference>
<evidence type="ECO:0000256" key="1">
    <source>
        <dbReference type="ARBA" id="ARBA00000085"/>
    </source>
</evidence>
<dbReference type="Proteomes" id="UP000322530">
    <property type="component" value="Unassembled WGS sequence"/>
</dbReference>
<dbReference type="InterPro" id="IPR036097">
    <property type="entry name" value="HisK_dim/P_sf"/>
</dbReference>